<evidence type="ECO:0000313" key="2">
    <source>
        <dbReference type="EMBL" id="MBF7808855.1"/>
    </source>
</evidence>
<keyword evidence="1" id="KW-0472">Membrane</keyword>
<reference evidence="2" key="1">
    <citation type="submission" date="2020-11" db="EMBL/GenBank/DDBJ databases">
        <authorList>
            <person name="Thieme N."/>
            <person name="Liebl W."/>
            <person name="Zverlov V."/>
        </authorList>
    </citation>
    <scope>NUCLEOTIDE SEQUENCE</scope>
    <source>
        <strain evidence="2">NT08</strain>
    </source>
</reference>
<protein>
    <submittedName>
        <fullName evidence="2">Uncharacterized protein</fullName>
    </submittedName>
</protein>
<comment type="caution">
    <text evidence="2">The sequence shown here is derived from an EMBL/GenBank/DDBJ whole genome shotgun (WGS) entry which is preliminary data.</text>
</comment>
<name>A0AAE2UXT3_CLOBE</name>
<dbReference type="AlphaFoldDB" id="A0AAE2UXT3"/>
<evidence type="ECO:0000256" key="1">
    <source>
        <dbReference type="SAM" id="Phobius"/>
    </source>
</evidence>
<keyword evidence="1" id="KW-1133">Transmembrane helix</keyword>
<dbReference type="EMBL" id="JADOEF010000001">
    <property type="protein sequence ID" value="MBF7808855.1"/>
    <property type="molecule type" value="Genomic_DNA"/>
</dbReference>
<dbReference type="RefSeq" id="WP_012060544.1">
    <property type="nucleotide sequence ID" value="NZ_CP073279.1"/>
</dbReference>
<feature type="transmembrane region" description="Helical" evidence="1">
    <location>
        <begin position="12"/>
        <end position="32"/>
    </location>
</feature>
<proteinExistence type="predicted"/>
<organism evidence="2 3">
    <name type="scientific">Clostridium beijerinckii</name>
    <name type="common">Clostridium MP</name>
    <dbReference type="NCBI Taxonomy" id="1520"/>
    <lineage>
        <taxon>Bacteria</taxon>
        <taxon>Bacillati</taxon>
        <taxon>Bacillota</taxon>
        <taxon>Clostridia</taxon>
        <taxon>Eubacteriales</taxon>
        <taxon>Clostridiaceae</taxon>
        <taxon>Clostridium</taxon>
    </lineage>
</organism>
<evidence type="ECO:0000313" key="3">
    <source>
        <dbReference type="Proteomes" id="UP000631418"/>
    </source>
</evidence>
<dbReference type="OMA" id="SININMR"/>
<accession>A0AAE2UXT3</accession>
<sequence>MKSVFKSNKICISIIVFCTVAVIVTAIVLSFMKYSMNTYTITTEYQDRFLVKERVTTNYPDSQYDFELYDANAQGNNKQILSLTHVEDLNKNIVCLYRSNKLRCYLVSDFIVYKVNEEDCFRKVEINEFKNLNIDDFKFLIPVAKELFLKNWELAHDVAEFLVKCGDTETINILKRYENDDFNENELRINKCSIYSKKDIKEYSRSLLNKYKSES</sequence>
<keyword evidence="1" id="KW-0812">Transmembrane</keyword>
<dbReference type="Proteomes" id="UP000631418">
    <property type="component" value="Unassembled WGS sequence"/>
</dbReference>
<gene>
    <name evidence="2" type="ORF">IS491_09315</name>
</gene>